<name>A0A9P0APU4_BRAAE</name>
<keyword evidence="2" id="KW-1185">Reference proteome</keyword>
<reference evidence="1" key="1">
    <citation type="submission" date="2021-12" db="EMBL/GenBank/DDBJ databases">
        <authorList>
            <person name="King R."/>
        </authorList>
    </citation>
    <scope>NUCLEOTIDE SEQUENCE</scope>
</reference>
<evidence type="ECO:0000313" key="1">
    <source>
        <dbReference type="EMBL" id="CAH0547512.1"/>
    </source>
</evidence>
<dbReference type="OrthoDB" id="7882129at2759"/>
<organism evidence="1 2">
    <name type="scientific">Brassicogethes aeneus</name>
    <name type="common">Rape pollen beetle</name>
    <name type="synonym">Meligethes aeneus</name>
    <dbReference type="NCBI Taxonomy" id="1431903"/>
    <lineage>
        <taxon>Eukaryota</taxon>
        <taxon>Metazoa</taxon>
        <taxon>Ecdysozoa</taxon>
        <taxon>Arthropoda</taxon>
        <taxon>Hexapoda</taxon>
        <taxon>Insecta</taxon>
        <taxon>Pterygota</taxon>
        <taxon>Neoptera</taxon>
        <taxon>Endopterygota</taxon>
        <taxon>Coleoptera</taxon>
        <taxon>Polyphaga</taxon>
        <taxon>Cucujiformia</taxon>
        <taxon>Nitidulidae</taxon>
        <taxon>Meligethinae</taxon>
        <taxon>Brassicogethes</taxon>
    </lineage>
</organism>
<dbReference type="PANTHER" id="PTHR21163">
    <property type="entry name" value="PROTEIN G12"/>
    <property type="match status" value="1"/>
</dbReference>
<dbReference type="Pfam" id="PF06757">
    <property type="entry name" value="Ins_allergen_rp"/>
    <property type="match status" value="1"/>
</dbReference>
<gene>
    <name evidence="1" type="ORF">MELIAE_LOCUS1495</name>
</gene>
<accession>A0A9P0APU4</accession>
<proteinExistence type="predicted"/>
<dbReference type="EMBL" id="OV121132">
    <property type="protein sequence ID" value="CAH0547512.1"/>
    <property type="molecule type" value="Genomic_DNA"/>
</dbReference>
<evidence type="ECO:0000313" key="2">
    <source>
        <dbReference type="Proteomes" id="UP001154078"/>
    </source>
</evidence>
<dbReference type="PANTHER" id="PTHR21163:SF1">
    <property type="entry name" value="PROTEIN G12"/>
    <property type="match status" value="1"/>
</dbReference>
<sequence>METTNVKIIFEQLKTERNIVMNYLRSMEVSLKNNLLNLKNFQYQYDTNSKTLLMKAERLLFEKKTLPEVIPETVPVLLQDPIPRQEVTNPTCFSSNDSDYGSESNDLGIDLDRPIKKELTMDDVVELQSKYTEYSNDIYNQGEQAITEELTMDDVMKVLLIFASVLALSCAQNQAVPRALLTEFLDFAQVIPFRQIMDITNNHLENDPGFGAGIKYLQSAAWEDLQNKIMQSQEYKDLKKRLLYLGIPVDFLHTFMKNLVRNAKPGVIGDEINFEPYFNDIEAVLPVDKIFGMIRDKIQNNAAFRELFEKVQSKETFKLVERLRALPESKLLYSQLIKMGVKVDEYLIIIYGFLDWGSP</sequence>
<dbReference type="InterPro" id="IPR010629">
    <property type="entry name" value="Ins_allergen"/>
</dbReference>
<dbReference type="AlphaFoldDB" id="A0A9P0APU4"/>
<protein>
    <submittedName>
        <fullName evidence="1">Uncharacterized protein</fullName>
    </submittedName>
</protein>
<dbReference type="Proteomes" id="UP001154078">
    <property type="component" value="Chromosome 1"/>
</dbReference>